<comment type="subcellular location">
    <subcellularLocation>
        <location evidence="1 8">Cell outer membrane</location>
        <topology evidence="1 8">Multi-pass membrane protein</topology>
    </subcellularLocation>
</comment>
<keyword evidence="2 8" id="KW-0813">Transport</keyword>
<dbReference type="RefSeq" id="WP_231007486.1">
    <property type="nucleotide sequence ID" value="NZ_JAJNEC010000006.1"/>
</dbReference>
<keyword evidence="14" id="KW-1185">Reference proteome</keyword>
<dbReference type="InterPro" id="IPR000531">
    <property type="entry name" value="Beta-barrel_TonB"/>
</dbReference>
<evidence type="ECO:0000256" key="8">
    <source>
        <dbReference type="PROSITE-ProRule" id="PRU01360"/>
    </source>
</evidence>
<organism evidence="13 14">
    <name type="scientific">Niabella pedocola</name>
    <dbReference type="NCBI Taxonomy" id="1752077"/>
    <lineage>
        <taxon>Bacteria</taxon>
        <taxon>Pseudomonadati</taxon>
        <taxon>Bacteroidota</taxon>
        <taxon>Chitinophagia</taxon>
        <taxon>Chitinophagales</taxon>
        <taxon>Chitinophagaceae</taxon>
        <taxon>Niabella</taxon>
    </lineage>
</organism>
<accession>A0ABS8PVH1</accession>
<keyword evidence="4 8" id="KW-0812">Transmembrane</keyword>
<evidence type="ECO:0000313" key="13">
    <source>
        <dbReference type="EMBL" id="MCD2425073.1"/>
    </source>
</evidence>
<evidence type="ECO:0000256" key="5">
    <source>
        <dbReference type="ARBA" id="ARBA00023077"/>
    </source>
</evidence>
<dbReference type="InterPro" id="IPR023996">
    <property type="entry name" value="TonB-dep_OMP_SusC/RagA"/>
</dbReference>
<dbReference type="InterPro" id="IPR012910">
    <property type="entry name" value="Plug_dom"/>
</dbReference>
<comment type="caution">
    <text evidence="13">The sequence shown here is derived from an EMBL/GenBank/DDBJ whole genome shotgun (WGS) entry which is preliminary data.</text>
</comment>
<evidence type="ECO:0000256" key="3">
    <source>
        <dbReference type="ARBA" id="ARBA00022452"/>
    </source>
</evidence>
<name>A0ABS8PVH1_9BACT</name>
<dbReference type="SUPFAM" id="SSF56935">
    <property type="entry name" value="Porins"/>
    <property type="match status" value="1"/>
</dbReference>
<evidence type="ECO:0000256" key="1">
    <source>
        <dbReference type="ARBA" id="ARBA00004571"/>
    </source>
</evidence>
<dbReference type="EMBL" id="JAJNEC010000006">
    <property type="protein sequence ID" value="MCD2425073.1"/>
    <property type="molecule type" value="Genomic_DNA"/>
</dbReference>
<evidence type="ECO:0000256" key="9">
    <source>
        <dbReference type="RuleBase" id="RU003357"/>
    </source>
</evidence>
<sequence>MRSTFLLLLLMMGVSGTLTAQTIQVTGIVSNASGEPLTGATVQEKGTARTALTQKNGQYSIQAGANAVLIVSYVGYDAKEINVNSREQIDISLLEQDKSLEQVVVVGYGTQKRKDLTGAVSSVSGAELAKVPVQNVGQALQGRLAGVQVTMNDGSPGADPTIKIRGGTSISQSNQPLYVIDGVPQTDGIGFLDPTDIESVDVLKDASAIAIYGARGGNGVVLITTKQTKPGKVSVNYDGYVGAKHITKEIPVMNGYDYLLLSYERSLGDATRMLSFTNQYGSFDSLKLLYGNRPGIDWQKETFGNTVYNQYHKVSVSGGSKDTKINMFFSRNKDNGIMIHSASTKNIGKLSVNQKVGEKLDVNATVSYTNQKVEGLSPAEGGNARLAVLQLLLQYRPVSGRNGSDDDLIDYETDPVDNPGSTPTFQSPVVSTRSRLRQRVINTMNANVTAQYKLTKDLIYRGVIGYTIRDTKDKQFNTEESITAIRSGGPFGSIGQAKDPRFTYSNTLTYSKTFALAHKLDVMAGQEYQYTYHEDFSASSSAFPLVNSGWDNLSLGTVLGTPSSYAEEDKLLSYFTRVNYGYKDRYLLTATVRADGSSKFGANNRWGYFPSAAFAWRIINENFMKNNDLFSDLKLRLGYGLTGNNRIANYAALGIYGTGSYNLNNTVVISAYENNLPNPNLKWEATEGRNIGLDMGFLRQRITLTAEVYDNRSRNLLFNTRIPSSSGFITQFQNIGSTSSKGLEFTLNTVNIKKTDFSWSSSLNISFPKTKVLELSQGENSMVLPSYTGYNSNPSINDYILQVGQPVGMMYGYVADGLYQVSDFDFNSTNNTYTLKSGVVQDNRTVQPGYQKFKDISGPDGVPDGKITDLDRTIIGNSNPKYTGGFNNTVTYKNFDLSAFVNFTVGNEIYNANVLNNAALSQDYKNTLARFSDRWMTIDASGQRVTDPAALEALNKGKTVPSYIGMVSDRPYSTLVEDGSFLRINNVSLGYTLPKLLLKRAKIANARIYITAYNLHVFTKYSGYDPEVSVVNNALTPGVDFSAYPRARSFVAGVNLSL</sequence>
<dbReference type="Proteomes" id="UP001199816">
    <property type="component" value="Unassembled WGS sequence"/>
</dbReference>
<evidence type="ECO:0000256" key="10">
    <source>
        <dbReference type="SAM" id="SignalP"/>
    </source>
</evidence>
<feature type="domain" description="TonB-dependent receptor plug" evidence="12">
    <location>
        <begin position="113"/>
        <end position="220"/>
    </location>
</feature>
<feature type="signal peptide" evidence="10">
    <location>
        <begin position="1"/>
        <end position="20"/>
    </location>
</feature>
<dbReference type="Pfam" id="PF13715">
    <property type="entry name" value="CarbopepD_reg_2"/>
    <property type="match status" value="1"/>
</dbReference>
<dbReference type="SUPFAM" id="SSF49464">
    <property type="entry name" value="Carboxypeptidase regulatory domain-like"/>
    <property type="match status" value="1"/>
</dbReference>
<dbReference type="PROSITE" id="PS52016">
    <property type="entry name" value="TONB_DEPENDENT_REC_3"/>
    <property type="match status" value="1"/>
</dbReference>
<dbReference type="InterPro" id="IPR037066">
    <property type="entry name" value="Plug_dom_sf"/>
</dbReference>
<keyword evidence="10" id="KW-0732">Signal</keyword>
<protein>
    <submittedName>
        <fullName evidence="13">TonB-dependent receptor</fullName>
    </submittedName>
</protein>
<evidence type="ECO:0000259" key="12">
    <source>
        <dbReference type="Pfam" id="PF07715"/>
    </source>
</evidence>
<evidence type="ECO:0000259" key="11">
    <source>
        <dbReference type="Pfam" id="PF00593"/>
    </source>
</evidence>
<evidence type="ECO:0000256" key="6">
    <source>
        <dbReference type="ARBA" id="ARBA00023136"/>
    </source>
</evidence>
<dbReference type="Pfam" id="PF07715">
    <property type="entry name" value="Plug"/>
    <property type="match status" value="1"/>
</dbReference>
<keyword evidence="13" id="KW-0675">Receptor</keyword>
<evidence type="ECO:0000256" key="4">
    <source>
        <dbReference type="ARBA" id="ARBA00022692"/>
    </source>
</evidence>
<dbReference type="NCBIfam" id="TIGR04056">
    <property type="entry name" value="OMP_RagA_SusC"/>
    <property type="match status" value="1"/>
</dbReference>
<dbReference type="Gene3D" id="2.170.130.10">
    <property type="entry name" value="TonB-dependent receptor, plug domain"/>
    <property type="match status" value="1"/>
</dbReference>
<proteinExistence type="inferred from homology"/>
<dbReference type="Gene3D" id="2.40.170.20">
    <property type="entry name" value="TonB-dependent receptor, beta-barrel domain"/>
    <property type="match status" value="1"/>
</dbReference>
<gene>
    <name evidence="13" type="ORF">LQ567_19970</name>
</gene>
<feature type="chain" id="PRO_5045640531" evidence="10">
    <location>
        <begin position="21"/>
        <end position="1058"/>
    </location>
</feature>
<evidence type="ECO:0000256" key="7">
    <source>
        <dbReference type="ARBA" id="ARBA00023237"/>
    </source>
</evidence>
<keyword evidence="6 8" id="KW-0472">Membrane</keyword>
<dbReference type="InterPro" id="IPR023997">
    <property type="entry name" value="TonB-dep_OMP_SusC/RagA_CS"/>
</dbReference>
<dbReference type="Pfam" id="PF00593">
    <property type="entry name" value="TonB_dep_Rec_b-barrel"/>
    <property type="match status" value="1"/>
</dbReference>
<keyword evidence="3 8" id="KW-1134">Transmembrane beta strand</keyword>
<evidence type="ECO:0000256" key="2">
    <source>
        <dbReference type="ARBA" id="ARBA00022448"/>
    </source>
</evidence>
<keyword evidence="5 9" id="KW-0798">TonB box</keyword>
<dbReference type="InterPro" id="IPR008969">
    <property type="entry name" value="CarboxyPept-like_regulatory"/>
</dbReference>
<comment type="similarity">
    <text evidence="8 9">Belongs to the TonB-dependent receptor family.</text>
</comment>
<dbReference type="InterPro" id="IPR039426">
    <property type="entry name" value="TonB-dep_rcpt-like"/>
</dbReference>
<evidence type="ECO:0000313" key="14">
    <source>
        <dbReference type="Proteomes" id="UP001199816"/>
    </source>
</evidence>
<reference evidence="13 14" key="1">
    <citation type="submission" date="2021-11" db="EMBL/GenBank/DDBJ databases">
        <title>Genomic of Niabella pedocola.</title>
        <authorList>
            <person name="Wu T."/>
        </authorList>
    </citation>
    <scope>NUCLEOTIDE SEQUENCE [LARGE SCALE GENOMIC DNA]</scope>
    <source>
        <strain evidence="13 14">JCM 31011</strain>
    </source>
</reference>
<dbReference type="Gene3D" id="2.60.40.1120">
    <property type="entry name" value="Carboxypeptidase-like, regulatory domain"/>
    <property type="match status" value="1"/>
</dbReference>
<dbReference type="NCBIfam" id="TIGR04057">
    <property type="entry name" value="SusC_RagA_signa"/>
    <property type="match status" value="1"/>
</dbReference>
<keyword evidence="7 8" id="KW-0998">Cell outer membrane</keyword>
<feature type="domain" description="TonB-dependent receptor-like beta-barrel" evidence="11">
    <location>
        <begin position="395"/>
        <end position="857"/>
    </location>
</feature>
<dbReference type="InterPro" id="IPR036942">
    <property type="entry name" value="Beta-barrel_TonB_sf"/>
</dbReference>